<accession>A0A388MAF3</accession>
<dbReference type="AlphaFoldDB" id="A0A388MAF3"/>
<protein>
    <recommendedName>
        <fullName evidence="4">Reverse transcriptase domain-containing protein</fullName>
    </recommendedName>
</protein>
<evidence type="ECO:0000256" key="1">
    <source>
        <dbReference type="SAM" id="MobiDB-lite"/>
    </source>
</evidence>
<dbReference type="EMBL" id="BFEA01000912">
    <property type="protein sequence ID" value="GBG91495.1"/>
    <property type="molecule type" value="Genomic_DNA"/>
</dbReference>
<feature type="region of interest" description="Disordered" evidence="1">
    <location>
        <begin position="1"/>
        <end position="31"/>
    </location>
</feature>
<proteinExistence type="predicted"/>
<feature type="compositionally biased region" description="Basic and acidic residues" evidence="1">
    <location>
        <begin position="1"/>
        <end position="20"/>
    </location>
</feature>
<gene>
    <name evidence="2" type="ORF">CBR_g52451</name>
</gene>
<reference evidence="2 3" key="1">
    <citation type="journal article" date="2018" name="Cell">
        <title>The Chara Genome: Secondary Complexity and Implications for Plant Terrestrialization.</title>
        <authorList>
            <person name="Nishiyama T."/>
            <person name="Sakayama H."/>
            <person name="Vries J.D."/>
            <person name="Buschmann H."/>
            <person name="Saint-Marcoux D."/>
            <person name="Ullrich K.K."/>
            <person name="Haas F.B."/>
            <person name="Vanderstraeten L."/>
            <person name="Becker D."/>
            <person name="Lang D."/>
            <person name="Vosolsobe S."/>
            <person name="Rombauts S."/>
            <person name="Wilhelmsson P.K.I."/>
            <person name="Janitza P."/>
            <person name="Kern R."/>
            <person name="Heyl A."/>
            <person name="Rumpler F."/>
            <person name="Villalobos L.I.A.C."/>
            <person name="Clay J.M."/>
            <person name="Skokan R."/>
            <person name="Toyoda A."/>
            <person name="Suzuki Y."/>
            <person name="Kagoshima H."/>
            <person name="Schijlen E."/>
            <person name="Tajeshwar N."/>
            <person name="Catarino B."/>
            <person name="Hetherington A.J."/>
            <person name="Saltykova A."/>
            <person name="Bonnot C."/>
            <person name="Breuninger H."/>
            <person name="Symeonidi A."/>
            <person name="Radhakrishnan G.V."/>
            <person name="Van Nieuwerburgh F."/>
            <person name="Deforce D."/>
            <person name="Chang C."/>
            <person name="Karol K.G."/>
            <person name="Hedrich R."/>
            <person name="Ulvskov P."/>
            <person name="Glockner G."/>
            <person name="Delwiche C.F."/>
            <person name="Petrasek J."/>
            <person name="Van de Peer Y."/>
            <person name="Friml J."/>
            <person name="Beilby M."/>
            <person name="Dolan L."/>
            <person name="Kohara Y."/>
            <person name="Sugano S."/>
            <person name="Fujiyama A."/>
            <person name="Delaux P.-M."/>
            <person name="Quint M."/>
            <person name="TheiBen G."/>
            <person name="Hagemann M."/>
            <person name="Harholt J."/>
            <person name="Dunand C."/>
            <person name="Zachgo S."/>
            <person name="Langdale J."/>
            <person name="Maumus F."/>
            <person name="Straeten D.V.D."/>
            <person name="Gould S.B."/>
            <person name="Rensing S.A."/>
        </authorList>
    </citation>
    <scope>NUCLEOTIDE SEQUENCE [LARGE SCALE GENOMIC DNA]</scope>
    <source>
        <strain evidence="2 3">S276</strain>
    </source>
</reference>
<feature type="region of interest" description="Disordered" evidence="1">
    <location>
        <begin position="124"/>
        <end position="144"/>
    </location>
</feature>
<dbReference type="Proteomes" id="UP000265515">
    <property type="component" value="Unassembled WGS sequence"/>
</dbReference>
<feature type="region of interest" description="Disordered" evidence="1">
    <location>
        <begin position="84"/>
        <end position="105"/>
    </location>
</feature>
<comment type="caution">
    <text evidence="2">The sequence shown here is derived from an EMBL/GenBank/DDBJ whole genome shotgun (WGS) entry which is preliminary data.</text>
</comment>
<organism evidence="2 3">
    <name type="scientific">Chara braunii</name>
    <name type="common">Braun's stonewort</name>
    <dbReference type="NCBI Taxonomy" id="69332"/>
    <lineage>
        <taxon>Eukaryota</taxon>
        <taxon>Viridiplantae</taxon>
        <taxon>Streptophyta</taxon>
        <taxon>Charophyceae</taxon>
        <taxon>Charales</taxon>
        <taxon>Characeae</taxon>
        <taxon>Chara</taxon>
    </lineage>
</organism>
<dbReference type="Gramene" id="GBG91495">
    <property type="protein sequence ID" value="GBG91495"/>
    <property type="gene ID" value="CBR_g52451"/>
</dbReference>
<keyword evidence="3" id="KW-1185">Reference proteome</keyword>
<name>A0A388MAF3_CHABU</name>
<evidence type="ECO:0000313" key="2">
    <source>
        <dbReference type="EMBL" id="GBG91495.1"/>
    </source>
</evidence>
<evidence type="ECO:0008006" key="4">
    <source>
        <dbReference type="Google" id="ProtNLM"/>
    </source>
</evidence>
<evidence type="ECO:0000313" key="3">
    <source>
        <dbReference type="Proteomes" id="UP000265515"/>
    </source>
</evidence>
<sequence>MERKEAAEREAEEKERAERKEKKRMKKHQKELELEAERRAEMKKDNEIQLAIRLSELEDNMACRVESVIGPLRELVRLGKKKVTYASGGSSKEPEDEVSDTSVTQELSAKAGRLCILEKRKRGPKPVFENSLPMEAPPKQTPKRGALKPVLLTTRMTRSKAMVKNPGSVKRISLVKTPLSNRVKNTQTPRKATPRKSPALAITPATKGALQRLRFRNDVMEELKDCDATELQRICKEEGVLYDGKVGAIFAIADSRTREKFELDIAETNEVIDVEVRKVINDALMSGDLPKCFLNRTRKKVRIVWVKNSAVVDITHNQREFASRNVLVCTCADLPFPRSEGHVRFRLSEIEGLHPLLRNAKNVPRVVRDDRIELLHEELRNGFSQWRNWRGDLSRIAREELHKCMGSCALDKGQLTTAHVRDLKLKLQGLVLTPLDRNPRETLVLCPSLYFEAMMVTFVRSLGYKIIETPSKEVLREIREDVAIRGLTKFARWDKDGDFGSAYVIPKQKDVSRYRPICPTFMEAMVWTGRAVSKGMNHLLKTLPRRWHFNLTSVSGLASRVREVNRRILRLDAGDEVLTVSFDIKEMFSGLPHKDIMAAVDWLLDFHRGKGRVSVRVNTRGRGSSFGRTTGADHWRSLDFTQMREFVLLELQHTYTFATGVLLQQVVAMGYLWGRLQVHHWPVFCAHTLNTVLCGASTRTLAWYTVLGWLMM</sequence>